<sequence>MLVGRVQAFRKHTLFRVYNGRVSESPRRPTIALAGGGHANLYTLRRTGELVGRGFDVVLIDPAEHLHYSGMETGVLSGSHEPGENRIDIRCLVERGGGRFVRGRVAEVLYRERALVLEDGLIVPYDAVSFCVGSGTPARDGAIPVKPIANLERVRETLLAPVPDAPRVLVVGGGAAGCEVAANVVGLLRGGKMTLVEAEPDLLPTSPRAARRVMLERLRGPGVEVVLGQNANLQPGAAVLRDGTKIEADLVLAATGVSPPGLFRRSRLATGDDGALWVNRHLQSPNDAGIFGGGDAVAFRGARLPQFGVFAVRQGPVLYHNLQAVLWDEPLRPYKPQNHYLYVLDLGDGTGLAIYGPLTWRGRLALRIKHHIDKRFVKEFS</sequence>
<dbReference type="GO" id="GO:0019646">
    <property type="term" value="P:aerobic electron transport chain"/>
    <property type="evidence" value="ECO:0007669"/>
    <property type="project" value="TreeGrafter"/>
</dbReference>
<dbReference type="InterPro" id="IPR036188">
    <property type="entry name" value="FAD/NAD-bd_sf"/>
</dbReference>
<dbReference type="PANTHER" id="PTHR42913">
    <property type="entry name" value="APOPTOSIS-INDUCING FACTOR 1"/>
    <property type="match status" value="1"/>
</dbReference>
<dbReference type="SUPFAM" id="SSF51905">
    <property type="entry name" value="FAD/NAD(P)-binding domain"/>
    <property type="match status" value="2"/>
</dbReference>
<evidence type="ECO:0000256" key="2">
    <source>
        <dbReference type="ARBA" id="ARBA00005272"/>
    </source>
</evidence>
<evidence type="ECO:0000259" key="6">
    <source>
        <dbReference type="Pfam" id="PF07992"/>
    </source>
</evidence>
<dbReference type="PANTHER" id="PTHR42913:SF9">
    <property type="entry name" value="SLR1591 PROTEIN"/>
    <property type="match status" value="1"/>
</dbReference>
<keyword evidence="3" id="KW-0285">Flavoprotein</keyword>
<proteinExistence type="inferred from homology"/>
<organism evidence="7 8">
    <name type="scientific">Rubrobacter tropicus</name>
    <dbReference type="NCBI Taxonomy" id="2653851"/>
    <lineage>
        <taxon>Bacteria</taxon>
        <taxon>Bacillati</taxon>
        <taxon>Actinomycetota</taxon>
        <taxon>Rubrobacteria</taxon>
        <taxon>Rubrobacterales</taxon>
        <taxon>Rubrobacteraceae</taxon>
        <taxon>Rubrobacter</taxon>
    </lineage>
</organism>
<dbReference type="Proteomes" id="UP000501452">
    <property type="component" value="Chromosome"/>
</dbReference>
<dbReference type="GO" id="GO:0003955">
    <property type="term" value="F:NAD(P)H dehydrogenase (quinone) activity"/>
    <property type="evidence" value="ECO:0007669"/>
    <property type="project" value="TreeGrafter"/>
</dbReference>
<evidence type="ECO:0000313" key="8">
    <source>
        <dbReference type="Proteomes" id="UP000501452"/>
    </source>
</evidence>
<comment type="similarity">
    <text evidence="2">Belongs to the NADH dehydrogenase family.</text>
</comment>
<dbReference type="AlphaFoldDB" id="A0A6G8Q7Q9"/>
<dbReference type="InterPro" id="IPR051169">
    <property type="entry name" value="NADH-Q_oxidoreductase"/>
</dbReference>
<comment type="cofactor">
    <cofactor evidence="1">
        <name>FAD</name>
        <dbReference type="ChEBI" id="CHEBI:57692"/>
    </cofactor>
</comment>
<dbReference type="Gene3D" id="3.50.50.100">
    <property type="match status" value="1"/>
</dbReference>
<keyword evidence="5" id="KW-0560">Oxidoreductase</keyword>
<evidence type="ECO:0000256" key="5">
    <source>
        <dbReference type="ARBA" id="ARBA00023002"/>
    </source>
</evidence>
<reference evidence="7 8" key="1">
    <citation type="submission" date="2019-10" db="EMBL/GenBank/DDBJ databases">
        <title>Rubrobacter sp nov SCSIO 52090 isolated from a deep-sea sediment in the South China Sea.</title>
        <authorList>
            <person name="Chen R.W."/>
        </authorList>
    </citation>
    <scope>NUCLEOTIDE SEQUENCE [LARGE SCALE GENOMIC DNA]</scope>
    <source>
        <strain evidence="7 8">SCSIO 52909</strain>
    </source>
</reference>
<evidence type="ECO:0000256" key="1">
    <source>
        <dbReference type="ARBA" id="ARBA00001974"/>
    </source>
</evidence>
<evidence type="ECO:0000256" key="4">
    <source>
        <dbReference type="ARBA" id="ARBA00022827"/>
    </source>
</evidence>
<dbReference type="InterPro" id="IPR023753">
    <property type="entry name" value="FAD/NAD-binding_dom"/>
</dbReference>
<accession>A0A6G8Q7Q9</accession>
<keyword evidence="8" id="KW-1185">Reference proteome</keyword>
<feature type="domain" description="FAD/NAD(P)-binding" evidence="6">
    <location>
        <begin position="32"/>
        <end position="315"/>
    </location>
</feature>
<keyword evidence="4" id="KW-0274">FAD</keyword>
<name>A0A6G8Q7Q9_9ACTN</name>
<evidence type="ECO:0000313" key="7">
    <source>
        <dbReference type="EMBL" id="QIN82468.1"/>
    </source>
</evidence>
<dbReference type="EMBL" id="CP045119">
    <property type="protein sequence ID" value="QIN82468.1"/>
    <property type="molecule type" value="Genomic_DNA"/>
</dbReference>
<dbReference type="KEGG" id="rub:GBA63_07275"/>
<gene>
    <name evidence="7" type="ORF">GBA63_07275</name>
</gene>
<protein>
    <submittedName>
        <fullName evidence="7">Pyridine nucleotide-disulfide oxidoreductase</fullName>
    </submittedName>
</protein>
<dbReference type="Pfam" id="PF07992">
    <property type="entry name" value="Pyr_redox_2"/>
    <property type="match status" value="1"/>
</dbReference>
<evidence type="ECO:0000256" key="3">
    <source>
        <dbReference type="ARBA" id="ARBA00022630"/>
    </source>
</evidence>